<reference evidence="3" key="2">
    <citation type="submission" date="2019-07" db="EMBL/GenBank/DDBJ databases">
        <authorList>
            <person name="Yang Y."/>
            <person name="Bocs S."/>
            <person name="Baudouin L."/>
        </authorList>
    </citation>
    <scope>NUCLEOTIDE SEQUENCE</scope>
    <source>
        <tissue evidence="3">Spear leaf of Hainan Tall coconut</tissue>
    </source>
</reference>
<feature type="transmembrane region" description="Helical" evidence="2">
    <location>
        <begin position="464"/>
        <end position="485"/>
    </location>
</feature>
<dbReference type="OrthoDB" id="1936937at2759"/>
<keyword evidence="2" id="KW-1133">Transmembrane helix</keyword>
<keyword evidence="2" id="KW-0812">Transmembrane</keyword>
<proteinExistence type="predicted"/>
<organism evidence="3 4">
    <name type="scientific">Cocos nucifera</name>
    <name type="common">Coconut palm</name>
    <dbReference type="NCBI Taxonomy" id="13894"/>
    <lineage>
        <taxon>Eukaryota</taxon>
        <taxon>Viridiplantae</taxon>
        <taxon>Streptophyta</taxon>
        <taxon>Embryophyta</taxon>
        <taxon>Tracheophyta</taxon>
        <taxon>Spermatophyta</taxon>
        <taxon>Magnoliopsida</taxon>
        <taxon>Liliopsida</taxon>
        <taxon>Arecaceae</taxon>
        <taxon>Arecoideae</taxon>
        <taxon>Cocoseae</taxon>
        <taxon>Attaleinae</taxon>
        <taxon>Cocos</taxon>
    </lineage>
</organism>
<comment type="caution">
    <text evidence="3">The sequence shown here is derived from an EMBL/GenBank/DDBJ whole genome shotgun (WGS) entry which is preliminary data.</text>
</comment>
<dbReference type="Pfam" id="PF03140">
    <property type="entry name" value="DUF247"/>
    <property type="match status" value="1"/>
</dbReference>
<gene>
    <name evidence="3" type="ORF">COCNU_03G001620</name>
</gene>
<dbReference type="PANTHER" id="PTHR31170:SF25">
    <property type="entry name" value="BNAA09G04570D PROTEIN"/>
    <property type="match status" value="1"/>
</dbReference>
<evidence type="ECO:0000313" key="3">
    <source>
        <dbReference type="EMBL" id="KAG1334043.1"/>
    </source>
</evidence>
<keyword evidence="2" id="KW-0472">Membrane</keyword>
<reference evidence="3" key="1">
    <citation type="journal article" date="2017" name="Gigascience">
        <title>The genome draft of coconut (Cocos nucifera).</title>
        <authorList>
            <person name="Xiao Y."/>
            <person name="Xu P."/>
            <person name="Fan H."/>
            <person name="Baudouin L."/>
            <person name="Xia W."/>
            <person name="Bocs S."/>
            <person name="Xu J."/>
            <person name="Li Q."/>
            <person name="Guo A."/>
            <person name="Zhou L."/>
            <person name="Li J."/>
            <person name="Wu Y."/>
            <person name="Ma Z."/>
            <person name="Armero A."/>
            <person name="Issali A.E."/>
            <person name="Liu N."/>
            <person name="Peng M."/>
            <person name="Yang Y."/>
        </authorList>
    </citation>
    <scope>NUCLEOTIDE SEQUENCE</scope>
    <source>
        <tissue evidence="3">Spear leaf of Hainan Tall coconut</tissue>
    </source>
</reference>
<feature type="region of interest" description="Disordered" evidence="1">
    <location>
        <begin position="1"/>
        <end position="27"/>
    </location>
</feature>
<dbReference type="EMBL" id="CM017874">
    <property type="protein sequence ID" value="KAG1334043.1"/>
    <property type="molecule type" value="Genomic_DNA"/>
</dbReference>
<evidence type="ECO:0000313" key="4">
    <source>
        <dbReference type="Proteomes" id="UP000797356"/>
    </source>
</evidence>
<protein>
    <submittedName>
        <fullName evidence="3">UPF0481 protein</fullName>
    </submittedName>
</protein>
<name>A0A8K0I1N3_COCNU</name>
<keyword evidence="4" id="KW-1185">Reference proteome</keyword>
<evidence type="ECO:0000256" key="1">
    <source>
        <dbReference type="SAM" id="MobiDB-lite"/>
    </source>
</evidence>
<sequence length="491" mass="57009">MSGFEGRRKPQWPPDKEKKAPVDVTPPEIDQVRWWIQDQGSKQGSCDTRGGGIDLKDADLVQIQQAASGSDGIYLGGKISTIYRVPEEIYSSDKKAYEPKAVCIGPFFYHWRERSHLKSMQFYKWACVNRLIFKHNNDPMDLLRKCLTKMAGLEECVRSCYSESFSSIKSRDFTLMLLLDGCFVLHLLQRHVDSGEKPKVDDLDAAQVVGRLWIWNLVKYDLLLLQNQIPFIVIRSLYDLLKTEDINLVDCAINLFSTFHLCRKQEQPKFYIPVGAVHHLLHLIYLSVLPCPRYCKSSPKPQSTLYWIPSATELKKAGMKFKKKKKERGFLSFLDVKFSDGVMEIPQLKVHDYSISLFRNFIAFEQCYADTQCHVTVYAAFMDFLIKTEEDARLLYLNDILINSITVAKDRDATLFFSHLCNEVHYALDTNYLRKLFRDVTEYHDSKWHKWRAEFYRQYFKSPLTILSLVAGAIALFFTIFGTIYKVGSRH</sequence>
<dbReference type="Proteomes" id="UP000797356">
    <property type="component" value="Chromosome 3"/>
</dbReference>
<dbReference type="AlphaFoldDB" id="A0A8K0I1N3"/>
<feature type="compositionally biased region" description="Basic and acidic residues" evidence="1">
    <location>
        <begin position="1"/>
        <end position="21"/>
    </location>
</feature>
<dbReference type="InterPro" id="IPR004158">
    <property type="entry name" value="DUF247_pln"/>
</dbReference>
<evidence type="ECO:0000256" key="2">
    <source>
        <dbReference type="SAM" id="Phobius"/>
    </source>
</evidence>
<dbReference type="PANTHER" id="PTHR31170">
    <property type="entry name" value="BNAC04G53230D PROTEIN"/>
    <property type="match status" value="1"/>
</dbReference>
<accession>A0A8K0I1N3</accession>